<proteinExistence type="predicted"/>
<evidence type="ECO:0008006" key="4">
    <source>
        <dbReference type="Google" id="ProtNLM"/>
    </source>
</evidence>
<keyword evidence="3" id="KW-1185">Reference proteome</keyword>
<evidence type="ECO:0000313" key="3">
    <source>
        <dbReference type="Proteomes" id="UP000553209"/>
    </source>
</evidence>
<evidence type="ECO:0000256" key="1">
    <source>
        <dbReference type="SAM" id="SignalP"/>
    </source>
</evidence>
<dbReference type="AlphaFoldDB" id="A0A7X6RSC0"/>
<keyword evidence="1" id="KW-0732">Signal</keyword>
<sequence>MQRKTLRRFAFTVVAAPVLALGAPALASADSYYSSSWSGAGSDGAYSYVVKSGSGHGHSWYYHSWSHAGPHGAYHSSVSSGSH</sequence>
<feature type="chain" id="PRO_5030853701" description="Lactococcin 972 family bacteriocin" evidence="1">
    <location>
        <begin position="30"/>
        <end position="83"/>
    </location>
</feature>
<dbReference type="Proteomes" id="UP000553209">
    <property type="component" value="Unassembled WGS sequence"/>
</dbReference>
<evidence type="ECO:0000313" key="2">
    <source>
        <dbReference type="EMBL" id="NKZ00178.1"/>
    </source>
</evidence>
<name>A0A7X6RSC0_9ACTN</name>
<dbReference type="EMBL" id="JAAXPG010000021">
    <property type="protein sequence ID" value="NKZ00178.1"/>
    <property type="molecule type" value="Genomic_DNA"/>
</dbReference>
<dbReference type="RefSeq" id="WP_061083623.1">
    <property type="nucleotide sequence ID" value="NZ_JAAXPG010000021.1"/>
</dbReference>
<reference evidence="2 3" key="1">
    <citation type="submission" date="2020-04" db="EMBL/GenBank/DDBJ databases">
        <title>MicrobeNet Type strains.</title>
        <authorList>
            <person name="Nicholson A.C."/>
        </authorList>
    </citation>
    <scope>NUCLEOTIDE SEQUENCE [LARGE SCALE GENOMIC DNA]</scope>
    <source>
        <strain evidence="2 3">ATCC 23612</strain>
    </source>
</reference>
<organism evidence="2 3">
    <name type="scientific">Nocardiopsis alborubida</name>
    <dbReference type="NCBI Taxonomy" id="146802"/>
    <lineage>
        <taxon>Bacteria</taxon>
        <taxon>Bacillati</taxon>
        <taxon>Actinomycetota</taxon>
        <taxon>Actinomycetes</taxon>
        <taxon>Streptosporangiales</taxon>
        <taxon>Nocardiopsidaceae</taxon>
        <taxon>Nocardiopsis</taxon>
    </lineage>
</organism>
<protein>
    <recommendedName>
        <fullName evidence="4">Lactococcin 972 family bacteriocin</fullName>
    </recommendedName>
</protein>
<comment type="caution">
    <text evidence="2">The sequence shown here is derived from an EMBL/GenBank/DDBJ whole genome shotgun (WGS) entry which is preliminary data.</text>
</comment>
<accession>A0A7X6RSC0</accession>
<feature type="signal peptide" evidence="1">
    <location>
        <begin position="1"/>
        <end position="29"/>
    </location>
</feature>
<gene>
    <name evidence="2" type="ORF">HGB44_21255</name>
</gene>